<accession>F1ZBU2</accession>
<dbReference type="InterPro" id="IPR016169">
    <property type="entry name" value="FAD-bd_PCMH_sub2"/>
</dbReference>
<evidence type="ECO:0000256" key="2">
    <source>
        <dbReference type="ARBA" id="ARBA00008000"/>
    </source>
</evidence>
<dbReference type="InterPro" id="IPR016166">
    <property type="entry name" value="FAD-bd_PCMH"/>
</dbReference>
<dbReference type="STRING" id="983920.Y88_3312"/>
<comment type="similarity">
    <text evidence="2">Belongs to the FAD-binding oxidoreductase/transferase type 4 family.</text>
</comment>
<dbReference type="SUPFAM" id="SSF56176">
    <property type="entry name" value="FAD-binding/transporter-associated domain-like"/>
    <property type="match status" value="1"/>
</dbReference>
<evidence type="ECO:0000313" key="10">
    <source>
        <dbReference type="Proteomes" id="UP000004728"/>
    </source>
</evidence>
<keyword evidence="6" id="KW-0560">Oxidoreductase</keyword>
<evidence type="ECO:0000256" key="5">
    <source>
        <dbReference type="ARBA" id="ARBA00022946"/>
    </source>
</evidence>
<keyword evidence="5" id="KW-0809">Transit peptide</keyword>
<dbReference type="GO" id="GO:0071949">
    <property type="term" value="F:FAD binding"/>
    <property type="evidence" value="ECO:0007669"/>
    <property type="project" value="InterPro"/>
</dbReference>
<dbReference type="InParanoid" id="F1ZBU2"/>
<comment type="caution">
    <text evidence="9">The sequence shown here is derived from an EMBL/GenBank/DDBJ whole genome shotgun (WGS) entry which is preliminary data.</text>
</comment>
<evidence type="ECO:0000256" key="7">
    <source>
        <dbReference type="ARBA" id="ARBA00038897"/>
    </source>
</evidence>
<evidence type="ECO:0000313" key="9">
    <source>
        <dbReference type="EMBL" id="EGD57982.1"/>
    </source>
</evidence>
<dbReference type="Gene3D" id="1.10.45.10">
    <property type="entry name" value="Vanillyl-alcohol Oxidase, Chain A, domain 4"/>
    <property type="match status" value="1"/>
</dbReference>
<dbReference type="EMBL" id="AEWJ01000051">
    <property type="protein sequence ID" value="EGD57982.1"/>
    <property type="molecule type" value="Genomic_DNA"/>
</dbReference>
<evidence type="ECO:0000256" key="6">
    <source>
        <dbReference type="ARBA" id="ARBA00023002"/>
    </source>
</evidence>
<dbReference type="AlphaFoldDB" id="F1ZBU2"/>
<dbReference type="FunFam" id="3.30.465.10:FF:000016">
    <property type="entry name" value="probable D-lactate dehydrogenase, mitochondrial"/>
    <property type="match status" value="1"/>
</dbReference>
<dbReference type="InterPro" id="IPR006094">
    <property type="entry name" value="Oxid_FAD_bind_N"/>
</dbReference>
<dbReference type="Pfam" id="PF01565">
    <property type="entry name" value="FAD_binding_4"/>
    <property type="match status" value="1"/>
</dbReference>
<evidence type="ECO:0000256" key="4">
    <source>
        <dbReference type="ARBA" id="ARBA00022827"/>
    </source>
</evidence>
<comment type="cofactor">
    <cofactor evidence="1">
        <name>FAD</name>
        <dbReference type="ChEBI" id="CHEBI:57692"/>
    </cofactor>
</comment>
<evidence type="ECO:0000256" key="1">
    <source>
        <dbReference type="ARBA" id="ARBA00001974"/>
    </source>
</evidence>
<dbReference type="InterPro" id="IPR016164">
    <property type="entry name" value="FAD-linked_Oxase-like_C"/>
</dbReference>
<dbReference type="PANTHER" id="PTHR11748:SF111">
    <property type="entry name" value="D-LACTATE DEHYDROGENASE, MITOCHONDRIAL-RELATED"/>
    <property type="match status" value="1"/>
</dbReference>
<dbReference type="GO" id="GO:1903457">
    <property type="term" value="P:lactate catabolic process"/>
    <property type="evidence" value="ECO:0007669"/>
    <property type="project" value="TreeGrafter"/>
</dbReference>
<dbReference type="InterPro" id="IPR004113">
    <property type="entry name" value="FAD-bd_oxidored_4_C"/>
</dbReference>
<dbReference type="OrthoDB" id="9811557at2"/>
<dbReference type="PANTHER" id="PTHR11748">
    <property type="entry name" value="D-LACTATE DEHYDROGENASE"/>
    <property type="match status" value="1"/>
</dbReference>
<dbReference type="FunFam" id="3.30.70.2740:FF:000001">
    <property type="entry name" value="D-lactate dehydrogenase mitochondrial"/>
    <property type="match status" value="1"/>
</dbReference>
<evidence type="ECO:0000256" key="3">
    <source>
        <dbReference type="ARBA" id="ARBA00022630"/>
    </source>
</evidence>
<dbReference type="InterPro" id="IPR016171">
    <property type="entry name" value="Vanillyl_alc_oxidase_C-sub2"/>
</dbReference>
<dbReference type="Gene3D" id="3.30.70.2740">
    <property type="match status" value="1"/>
</dbReference>
<proteinExistence type="inferred from homology"/>
<sequence>MAAPTPTLARPGLSPTIEAALRAVLGDRLQLGEAIRIQHGTSEAHFAVMPPDAVAYPENTGEVVALVRICRDHDLAVIPYGAGTSLEGQLAAVKGGLCLDFSRMNAILAVHPEDLDCTVQPGVTREQLNAWLRDHGLFFPIDPGANATIGGMASTRASGTNAVRYGTMREAVLSLRVVLADGRVIDTAQRARKSAAGYDLTRLFVGSEGTLGIITEITLRLHGLPQAISAAVCPFETLEGAVNTTIMAIQMGIPLARIELLDEVQINAVNRYSKLDLAEQPTLMLEFHGTEAGVAEQVEMVREITTMNGGGDFVWSNLPEERTRLWKARHNAYRAGVALRPGATGWSTDVCVPISRLAECILETKADLAGSSFPAPIVGHVGDGNFHVLFVLDPDNPAEEAEADALNERIVRRALALGGTCTGEHGIGLGKKRWLREELGDAVDVMQTIKQTLDPQGLFNPGKIF</sequence>
<keyword evidence="10" id="KW-1185">Reference proteome</keyword>
<dbReference type="Pfam" id="PF02913">
    <property type="entry name" value="FAD-oxidase_C"/>
    <property type="match status" value="1"/>
</dbReference>
<name>F1ZBU2_9SPHN</name>
<dbReference type="FunFam" id="1.10.45.10:FF:000001">
    <property type="entry name" value="D-lactate dehydrogenase mitochondrial"/>
    <property type="match status" value="1"/>
</dbReference>
<keyword evidence="4" id="KW-0274">FAD</keyword>
<reference evidence="9 10" key="1">
    <citation type="journal article" date="2012" name="J. Bacteriol.">
        <title>Draft Genome Sequence of Novosphingobium nitrogenifigens Y88T.</title>
        <authorList>
            <person name="Strabala T.J."/>
            <person name="Macdonald L."/>
            <person name="Liu V."/>
            <person name="Smit A.M."/>
        </authorList>
    </citation>
    <scope>NUCLEOTIDE SEQUENCE [LARGE SCALE GENOMIC DNA]</scope>
    <source>
        <strain evidence="9 10">DSM 19370</strain>
    </source>
</reference>
<organism evidence="9 10">
    <name type="scientific">Novosphingobium nitrogenifigens DSM 19370</name>
    <dbReference type="NCBI Taxonomy" id="983920"/>
    <lineage>
        <taxon>Bacteria</taxon>
        <taxon>Pseudomonadati</taxon>
        <taxon>Pseudomonadota</taxon>
        <taxon>Alphaproteobacteria</taxon>
        <taxon>Sphingomonadales</taxon>
        <taxon>Sphingomonadaceae</taxon>
        <taxon>Novosphingobium</taxon>
    </lineage>
</organism>
<dbReference type="InterPro" id="IPR036318">
    <property type="entry name" value="FAD-bd_PCMH-like_sf"/>
</dbReference>
<dbReference type="eggNOG" id="COG0277">
    <property type="taxonomic scope" value="Bacteria"/>
</dbReference>
<dbReference type="SUPFAM" id="SSF55103">
    <property type="entry name" value="FAD-linked oxidases, C-terminal domain"/>
    <property type="match status" value="1"/>
</dbReference>
<feature type="domain" description="FAD-binding PCMH-type" evidence="8">
    <location>
        <begin position="47"/>
        <end position="224"/>
    </location>
</feature>
<keyword evidence="3" id="KW-0285">Flavoprotein</keyword>
<dbReference type="HOGENOM" id="CLU_017779_3_0_5"/>
<evidence type="ECO:0000259" key="8">
    <source>
        <dbReference type="PROSITE" id="PS51387"/>
    </source>
</evidence>
<protein>
    <recommendedName>
        <fullName evidence="7">D-lactate dehydrogenase (cytochrome)</fullName>
        <ecNumber evidence="7">1.1.2.4</ecNumber>
    </recommendedName>
</protein>
<dbReference type="Proteomes" id="UP000004728">
    <property type="component" value="Unassembled WGS sequence"/>
</dbReference>
<dbReference type="RefSeq" id="WP_008070535.1">
    <property type="nucleotide sequence ID" value="NZ_AQWK01000007.1"/>
</dbReference>
<dbReference type="PROSITE" id="PS51387">
    <property type="entry name" value="FAD_PCMH"/>
    <property type="match status" value="1"/>
</dbReference>
<dbReference type="FunCoup" id="F1ZBU2">
    <property type="interactions" value="491"/>
</dbReference>
<dbReference type="GO" id="GO:0004458">
    <property type="term" value="F:D-lactate dehydrogenase (cytochrome) activity"/>
    <property type="evidence" value="ECO:0007669"/>
    <property type="project" value="UniProtKB-EC"/>
</dbReference>
<gene>
    <name evidence="9" type="ORF">Y88_3312</name>
</gene>
<dbReference type="Gene3D" id="3.30.465.10">
    <property type="match status" value="1"/>
</dbReference>
<dbReference type="GO" id="GO:0008720">
    <property type="term" value="F:D-lactate dehydrogenase (NAD+) activity"/>
    <property type="evidence" value="ECO:0007669"/>
    <property type="project" value="TreeGrafter"/>
</dbReference>
<dbReference type="EC" id="1.1.2.4" evidence="7"/>